<feature type="transmembrane region" description="Helical" evidence="1">
    <location>
        <begin position="21"/>
        <end position="46"/>
    </location>
</feature>
<evidence type="ECO:0000313" key="3">
    <source>
        <dbReference type="Proteomes" id="UP000594800"/>
    </source>
</evidence>
<name>A0A7S9LS63_9RHOB</name>
<feature type="transmembrane region" description="Helical" evidence="1">
    <location>
        <begin position="66"/>
        <end position="90"/>
    </location>
</feature>
<dbReference type="PANTHER" id="PTHR31876:SF26">
    <property type="entry name" value="PROTEIN LIKE COV 2"/>
    <property type="match status" value="1"/>
</dbReference>
<accession>A0A7S9LS63</accession>
<reference evidence="2 3" key="1">
    <citation type="submission" date="2020-11" db="EMBL/GenBank/DDBJ databases">
        <title>Description of Pontivivens ytuae sp. nov. isolated from deep sea sediment of Mariana Trench.</title>
        <authorList>
            <person name="Wang Z."/>
            <person name="Sun Q.-L."/>
            <person name="Xu X.-D."/>
            <person name="Tang Y.-Z."/>
            <person name="Zhang J."/>
        </authorList>
    </citation>
    <scope>NUCLEOTIDE SEQUENCE [LARGE SCALE GENOMIC DNA]</scope>
    <source>
        <strain evidence="2 3">MT2928</strain>
    </source>
</reference>
<keyword evidence="1" id="KW-0812">Transmembrane</keyword>
<dbReference type="AlphaFoldDB" id="A0A7S9LS63"/>
<dbReference type="RefSeq" id="WP_196103526.1">
    <property type="nucleotide sequence ID" value="NZ_CP064942.1"/>
</dbReference>
<dbReference type="KEGG" id="poz:I0K15_00625"/>
<dbReference type="PANTHER" id="PTHR31876">
    <property type="entry name" value="COV-LIKE PROTEIN 1"/>
    <property type="match status" value="1"/>
</dbReference>
<dbReference type="Pfam" id="PF04367">
    <property type="entry name" value="DUF502"/>
    <property type="match status" value="1"/>
</dbReference>
<dbReference type="Proteomes" id="UP000594800">
    <property type="component" value="Chromosome"/>
</dbReference>
<proteinExistence type="predicted"/>
<sequence length="242" mass="26641">MARSPKNRRPRAPRPSMLQRWRGYFLTGLVIVAPVGLTLWLTWTVITAIDARVVPLVPAVYNPATYLGRGVPGFGVIIFLLFTAMVGYITRGLVGRSILRWYEGIFERTPVVGSIYNGIKQIAETILSQNGSSFSQACLIEYPRQGIWAVAFVSTETKGEVAQKLPDDRLISVFLPTTPNPTSGFLLFVPRRDVVMLDMEVEDAAKLIISAGLVTPPTAAEKAAGVRVANRRGEPTKRRESV</sequence>
<evidence type="ECO:0000256" key="1">
    <source>
        <dbReference type="SAM" id="Phobius"/>
    </source>
</evidence>
<keyword evidence="1" id="KW-1133">Transmembrane helix</keyword>
<protein>
    <submittedName>
        <fullName evidence="2">DUF502 domain-containing protein</fullName>
    </submittedName>
</protein>
<dbReference type="InterPro" id="IPR007462">
    <property type="entry name" value="COV1-like"/>
</dbReference>
<organism evidence="2 3">
    <name type="scientific">Pontivivens ytuae</name>
    <dbReference type="NCBI Taxonomy" id="2789856"/>
    <lineage>
        <taxon>Bacteria</taxon>
        <taxon>Pseudomonadati</taxon>
        <taxon>Pseudomonadota</taxon>
        <taxon>Alphaproteobacteria</taxon>
        <taxon>Rhodobacterales</taxon>
        <taxon>Paracoccaceae</taxon>
        <taxon>Pontivivens</taxon>
    </lineage>
</organism>
<keyword evidence="1" id="KW-0472">Membrane</keyword>
<gene>
    <name evidence="2" type="ORF">I0K15_00625</name>
</gene>
<dbReference type="EMBL" id="CP064942">
    <property type="protein sequence ID" value="QPH54317.1"/>
    <property type="molecule type" value="Genomic_DNA"/>
</dbReference>
<evidence type="ECO:0000313" key="2">
    <source>
        <dbReference type="EMBL" id="QPH54317.1"/>
    </source>
</evidence>
<keyword evidence="3" id="KW-1185">Reference proteome</keyword>